<accession>U4QNW7</accession>
<comment type="caution">
    <text evidence="1">The sequence shown here is derived from an EMBL/GenBank/DDBJ whole genome shotgun (WGS) entry which is preliminary data.</text>
</comment>
<protein>
    <submittedName>
        <fullName evidence="1">Uncharacterized protein</fullName>
    </submittedName>
</protein>
<evidence type="ECO:0000313" key="1">
    <source>
        <dbReference type="EMBL" id="CDI43710.1"/>
    </source>
</evidence>
<reference evidence="1 2" key="1">
    <citation type="submission" date="2013-09" db="EMBL/GenBank/DDBJ databases">
        <title>Draft Genome Sequence of five Lactobacillus helveticus strains CIRM-BIA 101T, 103, 104, 951 and 953 isolated from milk product.</title>
        <authorList>
            <person name="Valence F."/>
            <person name="Chuat V."/>
            <person name="Ma L."/>
            <person name="Creno S."/>
            <person name="Falentin H."/>
            <person name="Lortal S."/>
            <person name="Bizet C."/>
            <person name="Clermont D."/>
            <person name="Loux V."/>
            <person name="Bouchier C."/>
            <person name="Cousin S."/>
        </authorList>
    </citation>
    <scope>NUCLEOTIDE SEQUENCE [LARGE SCALE GENOMIC DNA]</scope>
    <source>
        <strain evidence="1 2">CIRM-BIA 953</strain>
    </source>
</reference>
<organism evidence="1 2">
    <name type="scientific">Lactobacillus helveticus CIRM-BIA 953</name>
    <dbReference type="NCBI Taxonomy" id="1226335"/>
    <lineage>
        <taxon>Bacteria</taxon>
        <taxon>Bacillati</taxon>
        <taxon>Bacillota</taxon>
        <taxon>Bacilli</taxon>
        <taxon>Lactobacillales</taxon>
        <taxon>Lactobacillaceae</taxon>
        <taxon>Lactobacillus</taxon>
    </lineage>
</organism>
<evidence type="ECO:0000313" key="2">
    <source>
        <dbReference type="Proteomes" id="UP000017243"/>
    </source>
</evidence>
<sequence>MKIVLLMDMN</sequence>
<dbReference type="Proteomes" id="UP000017243">
    <property type="component" value="Unassembled WGS sequence"/>
</dbReference>
<name>U4QNW7_LACHE</name>
<gene>
    <name evidence="1" type="ORF">LHCIRMBIA953_00426</name>
</gene>
<proteinExistence type="predicted"/>
<dbReference type="EMBL" id="CBUH010000181">
    <property type="protein sequence ID" value="CDI43710.1"/>
    <property type="molecule type" value="Genomic_DNA"/>
</dbReference>